<evidence type="ECO:0000313" key="1">
    <source>
        <dbReference type="EMBL" id="ARP99925.1"/>
    </source>
</evidence>
<dbReference type="RefSeq" id="WP_086088330.1">
    <property type="nucleotide sequence ID" value="NZ_CP021112.1"/>
</dbReference>
<dbReference type="OrthoDB" id="7961084at2"/>
<evidence type="ECO:0000313" key="2">
    <source>
        <dbReference type="Proteomes" id="UP000194137"/>
    </source>
</evidence>
<name>A0A1W6ZRM4_9HYPH</name>
<dbReference type="AlphaFoldDB" id="A0A1W6ZRM4"/>
<dbReference type="STRING" id="1235591.CAK95_13145"/>
<dbReference type="Proteomes" id="UP000194137">
    <property type="component" value="Chromosome"/>
</dbReference>
<dbReference type="EMBL" id="CP021112">
    <property type="protein sequence ID" value="ARP99925.1"/>
    <property type="molecule type" value="Genomic_DNA"/>
</dbReference>
<dbReference type="KEGG" id="psin:CAK95_13145"/>
<accession>A0A1W6ZRM4</accession>
<proteinExistence type="predicted"/>
<sequence>MVFVRRSDPIKTGVLVLLAGLAVAGCASQGPSEGTIAPAATPPDLPPAIKPQEITGRWGLAAFHNQSDLKRTETAARNGCKQPYNIGMGPTGGVIMHMPDKAQPEELRMKGGPGNKTYIGPPGEPAGGTQDREITSFDGRTMTVRFLDPEVSSRYGTQIYVRCAPRA</sequence>
<reference evidence="1 2" key="1">
    <citation type="submission" date="2017-05" db="EMBL/GenBank/DDBJ databases">
        <title>Full genome sequence of Pseudorhodoplanes sinuspersici.</title>
        <authorList>
            <person name="Dastgheib S.M.M."/>
            <person name="Shavandi M."/>
            <person name="Tirandaz H."/>
        </authorList>
    </citation>
    <scope>NUCLEOTIDE SEQUENCE [LARGE SCALE GENOMIC DNA]</scope>
    <source>
        <strain evidence="1 2">RIPI110</strain>
    </source>
</reference>
<protein>
    <submittedName>
        <fullName evidence="1">Uncharacterized protein</fullName>
    </submittedName>
</protein>
<gene>
    <name evidence="1" type="ORF">CAK95_13145</name>
</gene>
<keyword evidence="2" id="KW-1185">Reference proteome</keyword>
<dbReference type="PROSITE" id="PS51257">
    <property type="entry name" value="PROKAR_LIPOPROTEIN"/>
    <property type="match status" value="1"/>
</dbReference>
<organism evidence="1 2">
    <name type="scientific">Pseudorhodoplanes sinuspersici</name>
    <dbReference type="NCBI Taxonomy" id="1235591"/>
    <lineage>
        <taxon>Bacteria</taxon>
        <taxon>Pseudomonadati</taxon>
        <taxon>Pseudomonadota</taxon>
        <taxon>Alphaproteobacteria</taxon>
        <taxon>Hyphomicrobiales</taxon>
        <taxon>Pseudorhodoplanes</taxon>
    </lineage>
</organism>